<dbReference type="InterPro" id="IPR048325">
    <property type="entry name" value="ZSWIM3_N"/>
</dbReference>
<gene>
    <name evidence="3" type="ORF">EGW08_023520</name>
</gene>
<organism evidence="3 4">
    <name type="scientific">Elysia chlorotica</name>
    <name type="common">Eastern emerald elysia</name>
    <name type="synonym">Sea slug</name>
    <dbReference type="NCBI Taxonomy" id="188477"/>
    <lineage>
        <taxon>Eukaryota</taxon>
        <taxon>Metazoa</taxon>
        <taxon>Spiralia</taxon>
        <taxon>Lophotrochozoa</taxon>
        <taxon>Mollusca</taxon>
        <taxon>Gastropoda</taxon>
        <taxon>Heterobranchia</taxon>
        <taxon>Euthyneura</taxon>
        <taxon>Panpulmonata</taxon>
        <taxon>Sacoglossa</taxon>
        <taxon>Placobranchoidea</taxon>
        <taxon>Plakobranchidae</taxon>
        <taxon>Elysia</taxon>
    </lineage>
</organism>
<dbReference type="InterPro" id="IPR052579">
    <property type="entry name" value="Zinc_finger_SWIM"/>
</dbReference>
<feature type="domain" description="SWIM-type" evidence="2">
    <location>
        <begin position="513"/>
        <end position="547"/>
    </location>
</feature>
<evidence type="ECO:0000313" key="3">
    <source>
        <dbReference type="EMBL" id="RUS68717.1"/>
    </source>
</evidence>
<dbReference type="Proteomes" id="UP000271974">
    <property type="component" value="Unassembled WGS sequence"/>
</dbReference>
<dbReference type="OrthoDB" id="92090at2759"/>
<dbReference type="STRING" id="188477.A0A3S1GYI8"/>
<dbReference type="EMBL" id="RQTK01002069">
    <property type="protein sequence ID" value="RUS68717.1"/>
    <property type="molecule type" value="Genomic_DNA"/>
</dbReference>
<dbReference type="Pfam" id="PF21056">
    <property type="entry name" value="ZSWIM1-3_RNaseH-like"/>
    <property type="match status" value="1"/>
</dbReference>
<keyword evidence="1" id="KW-0862">Zinc</keyword>
<dbReference type="InterPro" id="IPR007527">
    <property type="entry name" value="Znf_SWIM"/>
</dbReference>
<comment type="caution">
    <text evidence="3">The sequence shown here is derived from an EMBL/GenBank/DDBJ whole genome shotgun (WGS) entry which is preliminary data.</text>
</comment>
<dbReference type="AlphaFoldDB" id="A0A3S1GYI8"/>
<dbReference type="PANTHER" id="PTHR31569:SF4">
    <property type="entry name" value="SWIM-TYPE DOMAIN-CONTAINING PROTEIN"/>
    <property type="match status" value="1"/>
</dbReference>
<evidence type="ECO:0000259" key="2">
    <source>
        <dbReference type="PROSITE" id="PS50966"/>
    </source>
</evidence>
<dbReference type="Pfam" id="PF21599">
    <property type="entry name" value="ZSWIM3_N"/>
    <property type="match status" value="1"/>
</dbReference>
<proteinExistence type="predicted"/>
<reference evidence="3 4" key="1">
    <citation type="submission" date="2019-01" db="EMBL/GenBank/DDBJ databases">
        <title>A draft genome assembly of the solar-powered sea slug Elysia chlorotica.</title>
        <authorList>
            <person name="Cai H."/>
            <person name="Li Q."/>
            <person name="Fang X."/>
            <person name="Li J."/>
            <person name="Curtis N.E."/>
            <person name="Altenburger A."/>
            <person name="Shibata T."/>
            <person name="Feng M."/>
            <person name="Maeda T."/>
            <person name="Schwartz J.A."/>
            <person name="Shigenobu S."/>
            <person name="Lundholm N."/>
            <person name="Nishiyama T."/>
            <person name="Yang H."/>
            <person name="Hasebe M."/>
            <person name="Li S."/>
            <person name="Pierce S.K."/>
            <person name="Wang J."/>
        </authorList>
    </citation>
    <scope>NUCLEOTIDE SEQUENCE [LARGE SCALE GENOMIC DNA]</scope>
    <source>
        <strain evidence="3">EC2010</strain>
        <tissue evidence="3">Whole organism of an adult</tissue>
    </source>
</reference>
<sequence>MDVGTVFKTHEEFLTSLAKFELLTHTAFVLKTSEKAETSNKRRKIKVPLSFPFARQHYTCSHFGSVRERKRKLEETPKSISKSIKVGCKAEFSITYDDRKGGLVVTKSVLEHNHHSDANTYSREYKVKRLNSDQRKELQDVVNVKPNNEKLLHFIKSKYGKSLSLADVRSLKYQLKRSGTQQSTANDLLDVLADVEECGPFELTLSENKEDVLIDMIAFSTRDMINLYNAFPEVIYMDGTYRVNQSGYPLYQLMVEDSAGRGRPVFYAFVRLETSDLLTHMLSVFKSFVGGDISKTAVFMTDKCLKERHAIFTIFPEVKSLLCHFHVHKAFKEKISTLALSKEQKQTLKTLTHQLVTIECEVKFVNVLQKISAEFPIFFSYLEKHWLTPDIVNHWPTCKRLGIPSLGSDTNNICESENKRLKKLLCSSTSLPMAVIELVNHSRVQHGEVLQEQFNASVTKTMLHSANSLLVPFYESFVKHAAIKMVANHEKLSSVSVSEVDGVFVCSDGSSSYKLTSEEGNWTCHCPFHRQTTLPCVHLVSLVANDLLDAGHIIPKNNRYLRSKMVPSTVSPLTQSSLPVCKRVVCSPSSRHHKTEAALARLSVYLKSCGTQEFEDRIAFINDGLALWTSGKGAKAVEVVDYVTDVDSDQAAVVNVVEGADDAGVVNLVDGTRVVSVIEGVDGAVVSFDGVVGVDGAGVVSVVDGVDGAGVVSVVDGVDGAGVVSVVDGVDGAGVVSVVDGVGSVVDGVGSVVDGVDGAGVVSVVDGVDGAGVVSVVDGVDGAGVGSVVDGVDGAGVGSVVEDPDTDSGEHACAVGVSGNVKTMDSVGIQNGAANSITYTRSRGAEERLTLETVKQMSLTLPQAKVRGRPRQFKTKSYKSRRLLTGQINMDVCHMCLQEEVPKDRCVDGKFMDWTGCTKCVRWFHNACICFSDKESFVCFQCLYSSKV</sequence>
<dbReference type="PANTHER" id="PTHR31569">
    <property type="entry name" value="SWIM-TYPE DOMAIN-CONTAINING PROTEIN"/>
    <property type="match status" value="1"/>
</dbReference>
<evidence type="ECO:0000256" key="1">
    <source>
        <dbReference type="PROSITE-ProRule" id="PRU00325"/>
    </source>
</evidence>
<keyword evidence="4" id="KW-1185">Reference proteome</keyword>
<dbReference type="GO" id="GO:0008270">
    <property type="term" value="F:zinc ion binding"/>
    <property type="evidence" value="ECO:0007669"/>
    <property type="project" value="UniProtKB-KW"/>
</dbReference>
<protein>
    <recommendedName>
        <fullName evidence="2">SWIM-type domain-containing protein</fullName>
    </recommendedName>
</protein>
<name>A0A3S1GYI8_ELYCH</name>
<accession>A0A3S1GYI8</accession>
<evidence type="ECO:0000313" key="4">
    <source>
        <dbReference type="Proteomes" id="UP000271974"/>
    </source>
</evidence>
<keyword evidence="1" id="KW-0479">Metal-binding</keyword>
<dbReference type="PROSITE" id="PS50966">
    <property type="entry name" value="ZF_SWIM"/>
    <property type="match status" value="1"/>
</dbReference>
<dbReference type="InterPro" id="IPR048324">
    <property type="entry name" value="ZSWIM1-3_RNaseH-like"/>
</dbReference>
<keyword evidence="1" id="KW-0863">Zinc-finger</keyword>